<sequence length="167" mass="17581">MNITGHQHIIGRLASRVAQPFTCMQPPLGRRASRAVVVAAMAGWMAGAVCVAAPHSPEMRRPAAPTMHVGLVAHGLAAPTGVSHDGITESNRKVRESAAHAAAHAKARYPYKPAASSSTAKALGMTDAELTSWLTDIRQQASAPILRPPRSGEAQLHPMRPAHPTDS</sequence>
<accession>A0AAJ5T7K9</accession>
<dbReference type="AlphaFoldDB" id="A0AAJ5T7K9"/>
<evidence type="ECO:0000256" key="1">
    <source>
        <dbReference type="SAM" id="MobiDB-lite"/>
    </source>
</evidence>
<gene>
    <name evidence="2" type="ORF">BSTAB16_5816</name>
</gene>
<evidence type="ECO:0000313" key="3">
    <source>
        <dbReference type="Proteomes" id="UP000268684"/>
    </source>
</evidence>
<dbReference type="Proteomes" id="UP000268684">
    <property type="component" value="Chromosome II"/>
</dbReference>
<dbReference type="RefSeq" id="WP_122171037.1">
    <property type="nucleotide sequence ID" value="NZ_LR025743.1"/>
</dbReference>
<protein>
    <submittedName>
        <fullName evidence="2">Uncharacterized protein</fullName>
    </submittedName>
</protein>
<feature type="region of interest" description="Disordered" evidence="1">
    <location>
        <begin position="146"/>
        <end position="167"/>
    </location>
</feature>
<dbReference type="EMBL" id="LR025743">
    <property type="protein sequence ID" value="VBB15619.1"/>
    <property type="molecule type" value="Genomic_DNA"/>
</dbReference>
<name>A0AAJ5T7K9_9BURK</name>
<reference evidence="2 3" key="1">
    <citation type="submission" date="2017-11" db="EMBL/GenBank/DDBJ databases">
        <authorList>
            <person name="Seth-Smith MB H."/>
        </authorList>
    </citation>
    <scope>NUCLEOTIDE SEQUENCE [LARGE SCALE GENOMIC DNA]</scope>
    <source>
        <strain evidence="2">E</strain>
    </source>
</reference>
<proteinExistence type="predicted"/>
<evidence type="ECO:0000313" key="2">
    <source>
        <dbReference type="EMBL" id="VBB15619.1"/>
    </source>
</evidence>
<organism evidence="2 3">
    <name type="scientific">Burkholderia stabilis</name>
    <dbReference type="NCBI Taxonomy" id="95485"/>
    <lineage>
        <taxon>Bacteria</taxon>
        <taxon>Pseudomonadati</taxon>
        <taxon>Pseudomonadota</taxon>
        <taxon>Betaproteobacteria</taxon>
        <taxon>Burkholderiales</taxon>
        <taxon>Burkholderiaceae</taxon>
        <taxon>Burkholderia</taxon>
        <taxon>Burkholderia cepacia complex</taxon>
    </lineage>
</organism>
<keyword evidence="3" id="KW-1185">Reference proteome</keyword>
<dbReference type="GeneID" id="71058233"/>